<protein>
    <submittedName>
        <fullName evidence="6">Site-specific integrase</fullName>
    </submittedName>
</protein>
<comment type="similarity">
    <text evidence="1">Belongs to the 'phage' integrase family.</text>
</comment>
<name>A0ABU5MNA1_9GAMM</name>
<dbReference type="CDD" id="cd01184">
    <property type="entry name" value="INT_C_like_1"/>
    <property type="match status" value="1"/>
</dbReference>
<keyword evidence="7" id="KW-1185">Reference proteome</keyword>
<dbReference type="PANTHER" id="PTHR30349">
    <property type="entry name" value="PHAGE INTEGRASE-RELATED"/>
    <property type="match status" value="1"/>
</dbReference>
<organism evidence="6 7">
    <name type="scientific">Stenotrophomonas muris</name>
    <dbReference type="NCBI Taxonomy" id="2963283"/>
    <lineage>
        <taxon>Bacteria</taxon>
        <taxon>Pseudomonadati</taxon>
        <taxon>Pseudomonadota</taxon>
        <taxon>Gammaproteobacteria</taxon>
        <taxon>Lysobacterales</taxon>
        <taxon>Lysobacteraceae</taxon>
        <taxon>Stenotrophomonas</taxon>
    </lineage>
</organism>
<evidence type="ECO:0000256" key="3">
    <source>
        <dbReference type="ARBA" id="ARBA00023125"/>
    </source>
</evidence>
<keyword evidence="2" id="KW-0229">DNA integration</keyword>
<evidence type="ECO:0000256" key="4">
    <source>
        <dbReference type="ARBA" id="ARBA00023172"/>
    </source>
</evidence>
<evidence type="ECO:0000259" key="5">
    <source>
        <dbReference type="PROSITE" id="PS51898"/>
    </source>
</evidence>
<keyword evidence="3" id="KW-0238">DNA-binding</keyword>
<dbReference type="PANTHER" id="PTHR30349:SF41">
    <property type="entry name" value="INTEGRASE_RECOMBINASE PROTEIN MJ0367-RELATED"/>
    <property type="match status" value="1"/>
</dbReference>
<evidence type="ECO:0000256" key="1">
    <source>
        <dbReference type="ARBA" id="ARBA00008857"/>
    </source>
</evidence>
<dbReference type="PROSITE" id="PS51898">
    <property type="entry name" value="TYR_RECOMBINASE"/>
    <property type="match status" value="1"/>
</dbReference>
<gene>
    <name evidence="6" type="ORF">U5F72_20735</name>
</gene>
<keyword evidence="4" id="KW-0233">DNA recombination</keyword>
<evidence type="ECO:0000313" key="7">
    <source>
        <dbReference type="Proteomes" id="UP001290894"/>
    </source>
</evidence>
<reference evidence="6 7" key="1">
    <citation type="submission" date="2023-12" db="EMBL/GenBank/DDBJ databases">
        <title>'Antibacterial potential of Stenotrophomonas maltophilia cystic fibrosis isolates' (manuscript under preparation).</title>
        <authorList>
            <person name="Crisan C.V."/>
            <person name="Pettis M."/>
            <person name="Goldberg J.B."/>
        </authorList>
    </citation>
    <scope>NUCLEOTIDE SEQUENCE [LARGE SCALE GENOMIC DNA]</scope>
    <source>
        <strain evidence="6 7">CCV155</strain>
    </source>
</reference>
<dbReference type="InterPro" id="IPR046668">
    <property type="entry name" value="DUF6538"/>
</dbReference>
<dbReference type="RefSeq" id="WP_257945103.1">
    <property type="nucleotide sequence ID" value="NZ_CP196982.1"/>
</dbReference>
<dbReference type="Gene3D" id="1.10.443.10">
    <property type="entry name" value="Intergrase catalytic core"/>
    <property type="match status" value="1"/>
</dbReference>
<dbReference type="EMBL" id="JAXUAC010000061">
    <property type="protein sequence ID" value="MDZ7514234.1"/>
    <property type="molecule type" value="Genomic_DNA"/>
</dbReference>
<dbReference type="InterPro" id="IPR002104">
    <property type="entry name" value="Integrase_catalytic"/>
</dbReference>
<evidence type="ECO:0000256" key="2">
    <source>
        <dbReference type="ARBA" id="ARBA00022908"/>
    </source>
</evidence>
<dbReference type="Pfam" id="PF20172">
    <property type="entry name" value="DUF6538"/>
    <property type="match status" value="1"/>
</dbReference>
<evidence type="ECO:0000313" key="6">
    <source>
        <dbReference type="EMBL" id="MDZ7514234.1"/>
    </source>
</evidence>
<dbReference type="InterPro" id="IPR013762">
    <property type="entry name" value="Integrase-like_cat_sf"/>
</dbReference>
<dbReference type="InterPro" id="IPR050090">
    <property type="entry name" value="Tyrosine_recombinase_XerCD"/>
</dbReference>
<sequence length="492" mass="54767">MRVAHYLVRGTTGRFYVRLKVPSDLQSLLGCKVIKRATATTCARVATACALVMQAGYAQVFAALRNDGMGPELDELLKMLKGKPIRELTLQGVKLPGGVELGRVEINDDRDRVLFQETVRDLLALDPLAAATEGVVPRSAPRPTRPVGSERSSVPVGITLADAREKYLLGIQGKNVGKTIVQKRKALVDLELFLAGQRKNGRPVLLQELTRLDFADWFLHEQSLGRVITYIANRFSVCVTFLDWAQTSGLYPVGDNPAEGHARVSKQVKKQRAKTHGSQAFSPEQVQRVFDPENFRQLKGDAAKWIPLILLYTGARSNEVARLELEDCREEDGIPIFHFTWLGEHKSLKTDASDRKTPVHPDLIALGLWERVRRLKAAGETKLFPDLTFDAKNGPAGRAQHAFSRYLVKLGIKARGGGRVGHHSFRDTVIGALKAKGVHRELREEYTGHELSDRQEHAHAYETEFAPRALAEACHPVLHWGLRLSRSDLGEE</sequence>
<dbReference type="SUPFAM" id="SSF56349">
    <property type="entry name" value="DNA breaking-rejoining enzymes"/>
    <property type="match status" value="1"/>
</dbReference>
<dbReference type="Proteomes" id="UP001290894">
    <property type="component" value="Unassembled WGS sequence"/>
</dbReference>
<accession>A0ABU5MNA1</accession>
<dbReference type="InterPro" id="IPR011010">
    <property type="entry name" value="DNA_brk_join_enz"/>
</dbReference>
<comment type="caution">
    <text evidence="6">The sequence shown here is derived from an EMBL/GenBank/DDBJ whole genome shotgun (WGS) entry which is preliminary data.</text>
</comment>
<proteinExistence type="inferred from homology"/>
<feature type="domain" description="Tyr recombinase" evidence="5">
    <location>
        <begin position="276"/>
        <end position="475"/>
    </location>
</feature>